<dbReference type="PANTHER" id="PTHR11575:SF23">
    <property type="entry name" value="5-NUCLEOTIDASE FAMILY PROTEIN"/>
    <property type="match status" value="1"/>
</dbReference>
<dbReference type="PANTHER" id="PTHR11575">
    <property type="entry name" value="5'-NUCLEOTIDASE-RELATED"/>
    <property type="match status" value="1"/>
</dbReference>
<dbReference type="RefSeq" id="WP_141602728.1">
    <property type="nucleotide sequence ID" value="NZ_JARMSB010000034.1"/>
</dbReference>
<evidence type="ECO:0000256" key="1">
    <source>
        <dbReference type="ARBA" id="ARBA00022729"/>
    </source>
</evidence>
<dbReference type="Gene3D" id="3.60.21.10">
    <property type="match status" value="1"/>
</dbReference>
<keyword evidence="6" id="KW-1185">Reference proteome</keyword>
<evidence type="ECO:0000259" key="4">
    <source>
        <dbReference type="Pfam" id="PF02872"/>
    </source>
</evidence>
<dbReference type="SUPFAM" id="SSF55816">
    <property type="entry name" value="5'-nucleotidase (syn. UDP-sugar hydrolase), C-terminal domain"/>
    <property type="match status" value="1"/>
</dbReference>
<name>A0A540V288_9BACL</name>
<evidence type="ECO:0000313" key="5">
    <source>
        <dbReference type="EMBL" id="TQE90333.1"/>
    </source>
</evidence>
<dbReference type="InterPro" id="IPR006179">
    <property type="entry name" value="5_nucleotidase/apyrase"/>
</dbReference>
<dbReference type="GO" id="GO:0008253">
    <property type="term" value="F:5'-nucleotidase activity"/>
    <property type="evidence" value="ECO:0007669"/>
    <property type="project" value="TreeGrafter"/>
</dbReference>
<dbReference type="Proteomes" id="UP000315753">
    <property type="component" value="Unassembled WGS sequence"/>
</dbReference>
<dbReference type="SUPFAM" id="SSF56300">
    <property type="entry name" value="Metallo-dependent phosphatases"/>
    <property type="match status" value="1"/>
</dbReference>
<dbReference type="InterPro" id="IPR008334">
    <property type="entry name" value="5'-Nucleotdase_C"/>
</dbReference>
<dbReference type="GO" id="GO:0000166">
    <property type="term" value="F:nucleotide binding"/>
    <property type="evidence" value="ECO:0007669"/>
    <property type="project" value="UniProtKB-KW"/>
</dbReference>
<protein>
    <submittedName>
        <fullName evidence="5">Bifunctional metallophosphatase/5'-nucleotidase</fullName>
    </submittedName>
</protein>
<dbReference type="GO" id="GO:0009166">
    <property type="term" value="P:nucleotide catabolic process"/>
    <property type="evidence" value="ECO:0007669"/>
    <property type="project" value="InterPro"/>
</dbReference>
<evidence type="ECO:0000259" key="3">
    <source>
        <dbReference type="Pfam" id="PF00149"/>
    </source>
</evidence>
<organism evidence="5 6">
    <name type="scientific">Ureibacillus terrenus</name>
    <dbReference type="NCBI Taxonomy" id="118246"/>
    <lineage>
        <taxon>Bacteria</taxon>
        <taxon>Bacillati</taxon>
        <taxon>Bacillota</taxon>
        <taxon>Bacilli</taxon>
        <taxon>Bacillales</taxon>
        <taxon>Caryophanaceae</taxon>
        <taxon>Ureibacillus</taxon>
    </lineage>
</organism>
<keyword evidence="2" id="KW-0378">Hydrolase</keyword>
<dbReference type="OrthoDB" id="9793179at2"/>
<dbReference type="InterPro" id="IPR011240">
    <property type="entry name" value="Pesterase_YunD"/>
</dbReference>
<sequence length="454" mass="52604">MLETIHFYHTNDIHSHFEYWLRSQYFIRNERLAYAEKGEPSFLFDVGDHLDRSNIYTEATLGLGNVKLLNEAQYDVVTIGNNEGITLDFDELYHLYDDARFEVVVANLKAANGENPKWLKPYTILRTKYGTKIGVIGATAFYELFYKELQWEITEPRKAIISIAKELRGEVDILLCLSHLGITEDEMLAQECPELDVIFGAHTHHFLEEGKMVNGVLLTGCGKFGAYTGHLVIQYDHERRKIVHKEEMVIDNALLPEIEGELEFLEQLSHTGKELMSEPLFQSAKSYNKEWFHHSQISRLFAKAVLEHTGADCAMFNAGIFLDGLKKGNVSKYDIHRILPHPINLCVVELTGRQLKEVYLQAKNEEWSQLELRGLGFRGLVFGKILTYEFSVNKNRELIVKGEVSDLNKTYQLATLDMFTFGYFFPNFKYAKKKYYLPYFLRDVLVEYCKRHFS</sequence>
<dbReference type="Pfam" id="PF02872">
    <property type="entry name" value="5_nucleotid_C"/>
    <property type="match status" value="1"/>
</dbReference>
<evidence type="ECO:0000313" key="6">
    <source>
        <dbReference type="Proteomes" id="UP000315753"/>
    </source>
</evidence>
<proteinExistence type="inferred from homology"/>
<dbReference type="CDD" id="cd00845">
    <property type="entry name" value="MPP_UshA_N_like"/>
    <property type="match status" value="1"/>
</dbReference>
<dbReference type="InterPro" id="IPR029052">
    <property type="entry name" value="Metallo-depent_PP-like"/>
</dbReference>
<keyword evidence="2" id="KW-0547">Nucleotide-binding</keyword>
<dbReference type="InterPro" id="IPR004843">
    <property type="entry name" value="Calcineurin-like_PHP"/>
</dbReference>
<dbReference type="PIRSF" id="PIRSF036361">
    <property type="entry name" value="YunD"/>
    <property type="match status" value="1"/>
</dbReference>
<dbReference type="Pfam" id="PF00149">
    <property type="entry name" value="Metallophos"/>
    <property type="match status" value="1"/>
</dbReference>
<dbReference type="GO" id="GO:0030288">
    <property type="term" value="C:outer membrane-bounded periplasmic space"/>
    <property type="evidence" value="ECO:0007669"/>
    <property type="project" value="TreeGrafter"/>
</dbReference>
<comment type="caution">
    <text evidence="5">The sequence shown here is derived from an EMBL/GenBank/DDBJ whole genome shotgun (WGS) entry which is preliminary data.</text>
</comment>
<dbReference type="GO" id="GO:0008768">
    <property type="term" value="F:UDP-sugar diphosphatase activity"/>
    <property type="evidence" value="ECO:0007669"/>
    <property type="project" value="TreeGrafter"/>
</dbReference>
<accession>A0A540V288</accession>
<keyword evidence="1" id="KW-0732">Signal</keyword>
<dbReference type="PRINTS" id="PR01607">
    <property type="entry name" value="APYRASEFAMLY"/>
</dbReference>
<dbReference type="AlphaFoldDB" id="A0A540V288"/>
<dbReference type="InterPro" id="IPR036907">
    <property type="entry name" value="5'-Nucleotdase_C_sf"/>
</dbReference>
<feature type="domain" description="Calcineurin-like phosphoesterase" evidence="3">
    <location>
        <begin position="6"/>
        <end position="205"/>
    </location>
</feature>
<dbReference type="Gene3D" id="3.90.780.10">
    <property type="entry name" value="5'-Nucleotidase, C-terminal domain"/>
    <property type="match status" value="1"/>
</dbReference>
<comment type="similarity">
    <text evidence="2">Belongs to the 5'-nucleotidase family.</text>
</comment>
<feature type="domain" description="5'-Nucleotidase C-terminal" evidence="4">
    <location>
        <begin position="287"/>
        <end position="417"/>
    </location>
</feature>
<dbReference type="EMBL" id="VIGD01000013">
    <property type="protein sequence ID" value="TQE90333.1"/>
    <property type="molecule type" value="Genomic_DNA"/>
</dbReference>
<evidence type="ECO:0000256" key="2">
    <source>
        <dbReference type="RuleBase" id="RU362119"/>
    </source>
</evidence>
<gene>
    <name evidence="5" type="ORF">FKZ59_10600</name>
</gene>
<reference evidence="5 6" key="1">
    <citation type="submission" date="2019-06" db="EMBL/GenBank/DDBJ databases">
        <title>Genome sequence of Ureibacillus terrenus.</title>
        <authorList>
            <person name="Maclea K.S."/>
            <person name="Simoes M."/>
        </authorList>
    </citation>
    <scope>NUCLEOTIDE SEQUENCE [LARGE SCALE GENOMIC DNA]</scope>
    <source>
        <strain evidence="5 6">ATCC BAA-384</strain>
    </source>
</reference>